<dbReference type="KEGG" id="lak:106154955"/>
<gene>
    <name evidence="3 4" type="primary">LOC106154955</name>
</gene>
<dbReference type="Proteomes" id="UP000085678">
    <property type="component" value="Unplaced"/>
</dbReference>
<evidence type="ECO:0000313" key="2">
    <source>
        <dbReference type="Proteomes" id="UP000085678"/>
    </source>
</evidence>
<name>A0A1S3HHM0_LINAN</name>
<reference evidence="3 4" key="1">
    <citation type="submission" date="2025-04" db="UniProtKB">
        <authorList>
            <consortium name="RefSeq"/>
        </authorList>
    </citation>
    <scope>IDENTIFICATION</scope>
    <source>
        <tissue evidence="3 4">Gonads</tissue>
    </source>
</reference>
<dbReference type="RefSeq" id="XP_023930058.1">
    <property type="nucleotide sequence ID" value="XM_024074290.1"/>
</dbReference>
<proteinExistence type="predicted"/>
<dbReference type="GeneID" id="106154955"/>
<evidence type="ECO:0000256" key="1">
    <source>
        <dbReference type="SAM" id="MobiDB-lite"/>
    </source>
</evidence>
<dbReference type="AlphaFoldDB" id="A0A1S3HHM0"/>
<dbReference type="RefSeq" id="XP_013384981.1">
    <property type="nucleotide sequence ID" value="XM_013529527.1"/>
</dbReference>
<feature type="compositionally biased region" description="Polar residues" evidence="1">
    <location>
        <begin position="287"/>
        <end position="301"/>
    </location>
</feature>
<feature type="compositionally biased region" description="Polar residues" evidence="1">
    <location>
        <begin position="385"/>
        <end position="422"/>
    </location>
</feature>
<evidence type="ECO:0000313" key="4">
    <source>
        <dbReference type="RefSeq" id="XP_023930058.1"/>
    </source>
</evidence>
<organism evidence="2 3">
    <name type="scientific">Lingula anatina</name>
    <name type="common">Brachiopod</name>
    <name type="synonym">Lingula unguis</name>
    <dbReference type="NCBI Taxonomy" id="7574"/>
    <lineage>
        <taxon>Eukaryota</taxon>
        <taxon>Metazoa</taxon>
        <taxon>Spiralia</taxon>
        <taxon>Lophotrochozoa</taxon>
        <taxon>Brachiopoda</taxon>
        <taxon>Linguliformea</taxon>
        <taxon>Lingulata</taxon>
        <taxon>Lingulida</taxon>
        <taxon>Linguloidea</taxon>
        <taxon>Lingulidae</taxon>
        <taxon>Lingula</taxon>
    </lineage>
</organism>
<feature type="compositionally biased region" description="Basic and acidic residues" evidence="1">
    <location>
        <begin position="540"/>
        <end position="551"/>
    </location>
</feature>
<evidence type="ECO:0000313" key="3">
    <source>
        <dbReference type="RefSeq" id="XP_013384981.1"/>
    </source>
</evidence>
<feature type="compositionally biased region" description="Basic and acidic residues" evidence="1">
    <location>
        <begin position="366"/>
        <end position="378"/>
    </location>
</feature>
<sequence>MEEIIQEHIKHFQENFSQQFNHLSHQWISCQLLQICCQRFNNQPQQFQHYLEETGKLLQSMKTENFPVVKGKKILVHFLELPPREVGTFFFQFGVSEPGTLSLKFVFADKRDKLCIKSSSIPKEEWKEAFKSIYYAKLRKDANYPHPQDLFLKCLAIDMETMLPTEISVNELEKYQEKSCDDGTKKKKLSVTLSIDIEEQEGGGEEANSATLVGDAVLSQKNDRDRKQRKLGLSVEESEGLEKVGTSDTGSPRTDDLTELRKGAEIHGVENTEKPSPESDNEIGKSVTPQLASLQLGSQLPSGELPGGEATPGPSSGELAMPTVTNPAYPPPKRAVRQLSEQESSQGPEAVNHPHQNPGYPPTKQAIKEICGDNRGEDAGIGMENTEQPLSKSDIQNLQKNIRSAEGESSQLDAQQSASNLPSGKLAGVDTTDDPSTEGLAVPTSTNPAYPPPKHAVRQLSEQESSQGPEAVSHPRQNPGYPPTKQAIKEIHGDNCNLASSAASPDNTAIQMQENTGNNMEEVKNPVTQVAVEQPITSKPDADQTIRKEVD</sequence>
<feature type="region of interest" description="Disordered" evidence="1">
    <location>
        <begin position="199"/>
        <end position="488"/>
    </location>
</feature>
<accession>A0A1S3HHM0</accession>
<protein>
    <submittedName>
        <fullName evidence="3">Uncharacterized protein LOC106154955 isoform X1</fullName>
    </submittedName>
    <submittedName>
        <fullName evidence="4">Uncharacterized protein LOC106154955 isoform X2</fullName>
    </submittedName>
</protein>
<feature type="region of interest" description="Disordered" evidence="1">
    <location>
        <begin position="530"/>
        <end position="551"/>
    </location>
</feature>
<feature type="compositionally biased region" description="Basic and acidic residues" evidence="1">
    <location>
        <begin position="253"/>
        <end position="277"/>
    </location>
</feature>
<keyword evidence="2" id="KW-1185">Reference proteome</keyword>